<dbReference type="OrthoDB" id="20282at2759"/>
<dbReference type="PANTHER" id="PTHR24183">
    <property type="entry name" value="FIBRONECTIN TYPE 3 AND ANKYRIN REPEAT DOMAINS PROTEIN 1"/>
    <property type="match status" value="1"/>
</dbReference>
<dbReference type="EMBL" id="CAJNRD030001122">
    <property type="protein sequence ID" value="CAG5101375.1"/>
    <property type="molecule type" value="Genomic_DNA"/>
</dbReference>
<reference evidence="2" key="1">
    <citation type="submission" date="2021-04" db="EMBL/GenBank/DDBJ databases">
        <authorList>
            <person name="Chebbi M.A.C M."/>
        </authorList>
    </citation>
    <scope>NUCLEOTIDE SEQUENCE</scope>
</reference>
<dbReference type="InterPro" id="IPR036770">
    <property type="entry name" value="Ankyrin_rpt-contain_sf"/>
</dbReference>
<evidence type="ECO:0000313" key="2">
    <source>
        <dbReference type="EMBL" id="CAG5101375.1"/>
    </source>
</evidence>
<dbReference type="PROSITE" id="PS50297">
    <property type="entry name" value="ANK_REP_REGION"/>
    <property type="match status" value="1"/>
</dbReference>
<dbReference type="SUPFAM" id="SSF48403">
    <property type="entry name" value="Ankyrin repeat"/>
    <property type="match status" value="1"/>
</dbReference>
<dbReference type="GO" id="GO:0005634">
    <property type="term" value="C:nucleus"/>
    <property type="evidence" value="ECO:0007669"/>
    <property type="project" value="TreeGrafter"/>
</dbReference>
<organism evidence="2 3">
    <name type="scientific">Cotesia congregata</name>
    <name type="common">Parasitoid wasp</name>
    <name type="synonym">Apanteles congregatus</name>
    <dbReference type="NCBI Taxonomy" id="51543"/>
    <lineage>
        <taxon>Eukaryota</taxon>
        <taxon>Metazoa</taxon>
        <taxon>Ecdysozoa</taxon>
        <taxon>Arthropoda</taxon>
        <taxon>Hexapoda</taxon>
        <taxon>Insecta</taxon>
        <taxon>Pterygota</taxon>
        <taxon>Neoptera</taxon>
        <taxon>Endopterygota</taxon>
        <taxon>Hymenoptera</taxon>
        <taxon>Apocrita</taxon>
        <taxon>Ichneumonoidea</taxon>
        <taxon>Braconidae</taxon>
        <taxon>Microgastrinae</taxon>
        <taxon>Cotesia</taxon>
    </lineage>
</organism>
<dbReference type="Gene3D" id="1.25.40.20">
    <property type="entry name" value="Ankyrin repeat-containing domain"/>
    <property type="match status" value="1"/>
</dbReference>
<evidence type="ECO:0000256" key="1">
    <source>
        <dbReference type="PROSITE-ProRule" id="PRU00023"/>
    </source>
</evidence>
<dbReference type="PROSITE" id="PS50088">
    <property type="entry name" value="ANK_REPEAT"/>
    <property type="match status" value="1"/>
</dbReference>
<proteinExistence type="predicted"/>
<gene>
    <name evidence="2" type="ORF">HICCMSTLAB_LOCUS10448</name>
</gene>
<feature type="non-terminal residue" evidence="2">
    <location>
        <position position="129"/>
    </location>
</feature>
<evidence type="ECO:0000313" key="3">
    <source>
        <dbReference type="Proteomes" id="UP000786811"/>
    </source>
</evidence>
<dbReference type="PANTHER" id="PTHR24183:SF1">
    <property type="entry name" value="FIBRONECTIN TYPE 3 AND ANKYRIN REPEAT DOMAINS PROTEIN 1"/>
    <property type="match status" value="1"/>
</dbReference>
<comment type="caution">
    <text evidence="2">The sequence shown here is derived from an EMBL/GenBank/DDBJ whole genome shotgun (WGS) entry which is preliminary data.</text>
</comment>
<feature type="repeat" description="ANK" evidence="1">
    <location>
        <begin position="79"/>
        <end position="111"/>
    </location>
</feature>
<dbReference type="SMART" id="SM00248">
    <property type="entry name" value="ANK"/>
    <property type="match status" value="1"/>
</dbReference>
<feature type="non-terminal residue" evidence="2">
    <location>
        <position position="1"/>
    </location>
</feature>
<protein>
    <recommendedName>
        <fullName evidence="4">Ankyrin</fullName>
    </recommendedName>
</protein>
<dbReference type="InterPro" id="IPR002110">
    <property type="entry name" value="Ankyrin_rpt"/>
</dbReference>
<dbReference type="Proteomes" id="UP000786811">
    <property type="component" value="Unassembled WGS sequence"/>
</dbReference>
<name>A0A8J2HJY2_COTCN</name>
<dbReference type="GO" id="GO:0042981">
    <property type="term" value="P:regulation of apoptotic process"/>
    <property type="evidence" value="ECO:0007669"/>
    <property type="project" value="TreeGrafter"/>
</dbReference>
<keyword evidence="3" id="KW-1185">Reference proteome</keyword>
<dbReference type="AlphaFoldDB" id="A0A8J2HJY2"/>
<dbReference type="Pfam" id="PF12796">
    <property type="entry name" value="Ank_2"/>
    <property type="match status" value="1"/>
</dbReference>
<keyword evidence="1" id="KW-0040">ANK repeat</keyword>
<evidence type="ECO:0008006" key="4">
    <source>
        <dbReference type="Google" id="ProtNLM"/>
    </source>
</evidence>
<sequence length="129" mass="14692">VKHNKFLKANISGDEAKKIYDDIINEIILNQKKKIISIMTNDNNSNSIKINPNKILKAVEQGDIDYLNENNVNKIFDNYGWTPLMSAACCGNESIVKFLLELDANKQYKNKCGLTALQLAKKKNNFKDR</sequence>
<accession>A0A8J2HJY2</accession>